<gene>
    <name evidence="2" type="ORF">FNH05_30665</name>
</gene>
<evidence type="ECO:0000313" key="3">
    <source>
        <dbReference type="Proteomes" id="UP000320011"/>
    </source>
</evidence>
<reference evidence="2 3" key="1">
    <citation type="submission" date="2019-07" db="EMBL/GenBank/DDBJ databases">
        <authorList>
            <person name="Duangmal K."/>
            <person name="Teo W.F.A."/>
        </authorList>
    </citation>
    <scope>NUCLEOTIDE SEQUENCE [LARGE SCALE GENOMIC DNA]</scope>
    <source>
        <strain evidence="2 3">TBRC 6029</strain>
    </source>
</reference>
<protein>
    <submittedName>
        <fullName evidence="2">ParA family protein</fullName>
    </submittedName>
</protein>
<dbReference type="SUPFAM" id="SSF52540">
    <property type="entry name" value="P-loop containing nucleoside triphosphate hydrolases"/>
    <property type="match status" value="1"/>
</dbReference>
<dbReference type="AlphaFoldDB" id="A0A558AUH2"/>
<accession>A0A558AUH2</accession>
<keyword evidence="3" id="KW-1185">Reference proteome</keyword>
<dbReference type="InterPro" id="IPR027417">
    <property type="entry name" value="P-loop_NTPase"/>
</dbReference>
<comment type="caution">
    <text evidence="2">The sequence shown here is derived from an EMBL/GenBank/DDBJ whole genome shotgun (WGS) entry which is preliminary data.</text>
</comment>
<dbReference type="EMBL" id="VJWX01000464">
    <property type="protein sequence ID" value="TVT27905.1"/>
    <property type="molecule type" value="Genomic_DNA"/>
</dbReference>
<dbReference type="Proteomes" id="UP000320011">
    <property type="component" value="Unassembled WGS sequence"/>
</dbReference>
<name>A0A558AUH2_9PSEU</name>
<proteinExistence type="predicted"/>
<dbReference type="Gene3D" id="3.40.50.300">
    <property type="entry name" value="P-loop containing nucleotide triphosphate hydrolases"/>
    <property type="match status" value="1"/>
</dbReference>
<evidence type="ECO:0000313" key="2">
    <source>
        <dbReference type="EMBL" id="TVT27905.1"/>
    </source>
</evidence>
<evidence type="ECO:0000256" key="1">
    <source>
        <dbReference type="SAM" id="MobiDB-lite"/>
    </source>
</evidence>
<organism evidence="2 3">
    <name type="scientific">Amycolatopsis rhizosphaerae</name>
    <dbReference type="NCBI Taxonomy" id="2053003"/>
    <lineage>
        <taxon>Bacteria</taxon>
        <taxon>Bacillati</taxon>
        <taxon>Actinomycetota</taxon>
        <taxon>Actinomycetes</taxon>
        <taxon>Pseudonocardiales</taxon>
        <taxon>Pseudonocardiaceae</taxon>
        <taxon>Amycolatopsis</taxon>
    </lineage>
</organism>
<feature type="compositionally biased region" description="Basic and acidic residues" evidence="1">
    <location>
        <begin position="71"/>
        <end position="82"/>
    </location>
</feature>
<feature type="region of interest" description="Disordered" evidence="1">
    <location>
        <begin position="62"/>
        <end position="86"/>
    </location>
</feature>
<sequence>MLSPKGGQGKSTFAKELAWLLNAVLVDLDWDGGRVSRLLGHQTRRYVHAPLLDVLFDDQGRPPRLHRSRKRPDMVPGHKDFEPNQPEPDTMADLLVQWSQTWNRPVLADTHPGGSRSTLGAAQAADLVVMPVILGTGELDAVEDALDELAGFNLLLVPNRVPANPAHLPGHESRRLLALAQTHGVRVADTFVRHHGWMTRRKIRTVIAAQATHGANTAALTLDMIHLATEVISHAA</sequence>
<reference evidence="2 3" key="2">
    <citation type="submission" date="2019-08" db="EMBL/GenBank/DDBJ databases">
        <title>Amycolatopsis acidicola sp. nov., isolated from peat swamp forest soil.</title>
        <authorList>
            <person name="Srisuk N."/>
        </authorList>
    </citation>
    <scope>NUCLEOTIDE SEQUENCE [LARGE SCALE GENOMIC DNA]</scope>
    <source>
        <strain evidence="2 3">TBRC 6029</strain>
    </source>
</reference>
<dbReference type="OrthoDB" id="3665754at2"/>